<feature type="binding site" evidence="5">
    <location>
        <position position="880"/>
    </location>
    <ligand>
        <name>AMP</name>
        <dbReference type="ChEBI" id="CHEBI:456215"/>
    </ligand>
</feature>
<dbReference type="AlphaFoldDB" id="A0A1J4K8R2"/>
<evidence type="ECO:0000256" key="7">
    <source>
        <dbReference type="SAM" id="MobiDB-lite"/>
    </source>
</evidence>
<feature type="binding site" evidence="5">
    <location>
        <position position="991"/>
    </location>
    <ligand>
        <name>AMP</name>
        <dbReference type="ChEBI" id="CHEBI:456215"/>
    </ligand>
</feature>
<dbReference type="InterPro" id="IPR023088">
    <property type="entry name" value="PDEase"/>
</dbReference>
<feature type="binding site" evidence="6">
    <location>
        <position position="879"/>
    </location>
    <ligand>
        <name>Zn(2+)</name>
        <dbReference type="ChEBI" id="CHEBI:29105"/>
        <label>1</label>
    </ligand>
</feature>
<proteinExistence type="predicted"/>
<dbReference type="SUPFAM" id="SSF109604">
    <property type="entry name" value="HD-domain/PDEase-like"/>
    <property type="match status" value="1"/>
</dbReference>
<feature type="binding site" evidence="6">
    <location>
        <position position="991"/>
    </location>
    <ligand>
        <name>Zn(2+)</name>
        <dbReference type="ChEBI" id="CHEBI:29105"/>
        <label>1</label>
    </ligand>
</feature>
<dbReference type="Gene3D" id="1.10.1300.10">
    <property type="entry name" value="3'5'-cyclic nucleotide phosphodiesterase, catalytic domain"/>
    <property type="match status" value="1"/>
</dbReference>
<evidence type="ECO:0000259" key="8">
    <source>
        <dbReference type="PROSITE" id="PS51845"/>
    </source>
</evidence>
<sequence length="1094" mass="123387">MSQSFVSKPKVGRKRLPQVPHLITHSNKSKPLPPGKHKFVVTSSATNLLSVTGSHMSEGGRATMGPQHAMPPLPEVGSTTQNQPLNQTSDNSCANFIEVRNYDKELDSFLADTLNMPLHGAIENFMKNHFIAQKSIVWVSIPELQMLYSHSLNSVTAQSQGLVGHTFQTRSLLRCTNPSSHPAYYSQVDSQFCGSSSSVLLFPIIDYKNNLWAIVQITKESSDSSFGQEDEEFAQWFINKFKLLSKWIRPDLNTEGFAAEILDLMHINDYLDLVQTKMMSLFDCNSAEIWKYENSNRGSVTRYTKTIETIDFSKAGIVTESLTKNTTVNCSNVQIHTNYNVNADGKIASAAMAIPITDDGIHYSIVIRGPRHNKLFTKIDETNLKKIAPLILLGLTNSEAFSQFDDDLRESKNEREGLAALLEVVEVISSQLNNEDNLVEVIMEKGRSLTDSDRCSLFLVNEDRDKLKTSLHKGLSQAIELPINKGIAGKTATEGKIFNIPDVYDSQFFDSTIDLASGYKTKSILSVPIYNSRSEIIGVTEMVNKKGNQQFSPWDEKLIQIFNVFCGISLENSRLFNESLEMNNKLSSFFDTAFAMAKSESLQKIFSEIMHNAKQSIGADRASIFLKEEGKEDSLSTFVVDGDKVPNSIPINKGIVGHVASTKTAMFENDVYKCEYFDSSIDKITGYKTNSLLASPIISSTGELFGIVEMLNKHKGDFEKRDLQTINAFATFCSIALEKNQLKTVSNISDLDIELKKWVGDQEKSKYDIPELLHLSGEQIEQVSRLRCFSVDFKGIGHFKELFYFFDFFKFREAYKITNDQFFRFIFAISATYNDVPYHNWTHACDVTQYIFYEVTTAKIQEKLSQLELFVLFIAAICHDANHQGFNNVFNVKAETPLGILFKDQSVMEMHHVEQSIPIIARDDINLFGALDQEDTKKAWNQFVKLILSTDMAHHFEIVKKSQGLVDENKWDWQDFDTRILGMQLILKVADISNVSRPFEYANEWCDILNREFFRQGDLEKSTGIGLTSPLNDRDNSDKPKSQIGFYNFICLPLYSVTAKVYPELQVNVESVKSNLEKWKELAAAKAAAAAPPA</sequence>
<evidence type="ECO:0000256" key="6">
    <source>
        <dbReference type="PIRSR" id="PIRSR623088-3"/>
    </source>
</evidence>
<comment type="caution">
    <text evidence="9">The sequence shown here is derived from an EMBL/GenBank/DDBJ whole genome shotgun (WGS) entry which is preliminary data.</text>
</comment>
<feature type="binding site" evidence="6">
    <location>
        <position position="880"/>
    </location>
    <ligand>
        <name>Zn(2+)</name>
        <dbReference type="ChEBI" id="CHEBI:29105"/>
        <label>2</label>
    </ligand>
</feature>
<dbReference type="CDD" id="cd00077">
    <property type="entry name" value="HDc"/>
    <property type="match status" value="1"/>
</dbReference>
<dbReference type="SUPFAM" id="SSF55781">
    <property type="entry name" value="GAF domain-like"/>
    <property type="match status" value="4"/>
</dbReference>
<evidence type="ECO:0000256" key="1">
    <source>
        <dbReference type="ARBA" id="ARBA00022535"/>
    </source>
</evidence>
<feature type="active site" description="Proton donor" evidence="4">
    <location>
        <position position="839"/>
    </location>
</feature>
<dbReference type="InterPro" id="IPR029016">
    <property type="entry name" value="GAF-like_dom_sf"/>
</dbReference>
<feature type="region of interest" description="Disordered" evidence="7">
    <location>
        <begin position="1"/>
        <end position="36"/>
    </location>
</feature>
<accession>A0A1J4K8R2</accession>
<keyword evidence="10" id="KW-1185">Reference proteome</keyword>
<feature type="compositionally biased region" description="Polar residues" evidence="7">
    <location>
        <begin position="77"/>
        <end position="90"/>
    </location>
</feature>
<dbReference type="Pfam" id="PF00233">
    <property type="entry name" value="PDEase_I"/>
    <property type="match status" value="1"/>
</dbReference>
<organism evidence="9 10">
    <name type="scientific">Tritrichomonas foetus</name>
    <dbReference type="NCBI Taxonomy" id="1144522"/>
    <lineage>
        <taxon>Eukaryota</taxon>
        <taxon>Metamonada</taxon>
        <taxon>Parabasalia</taxon>
        <taxon>Tritrichomonadida</taxon>
        <taxon>Tritrichomonadidae</taxon>
        <taxon>Tritrichomonas</taxon>
    </lineage>
</organism>
<dbReference type="GeneID" id="94838050"/>
<dbReference type="PRINTS" id="PR00387">
    <property type="entry name" value="PDIESTERASE1"/>
</dbReference>
<feature type="binding site" evidence="5">
    <location>
        <position position="1043"/>
    </location>
    <ligand>
        <name>AMP</name>
        <dbReference type="ChEBI" id="CHEBI:456215"/>
    </ligand>
</feature>
<dbReference type="GO" id="GO:0046872">
    <property type="term" value="F:metal ion binding"/>
    <property type="evidence" value="ECO:0007669"/>
    <property type="project" value="UniProtKB-KW"/>
</dbReference>
<dbReference type="EMBL" id="MLAK01000683">
    <property type="protein sequence ID" value="OHT07889.1"/>
    <property type="molecule type" value="Genomic_DNA"/>
</dbReference>
<name>A0A1J4K8R2_9EUKA</name>
<evidence type="ECO:0000256" key="2">
    <source>
        <dbReference type="ARBA" id="ARBA00022723"/>
    </source>
</evidence>
<dbReference type="GO" id="GO:0007165">
    <property type="term" value="P:signal transduction"/>
    <property type="evidence" value="ECO:0007669"/>
    <property type="project" value="InterPro"/>
</dbReference>
<dbReference type="Gene3D" id="3.30.450.40">
    <property type="match status" value="4"/>
</dbReference>
<keyword evidence="2 6" id="KW-0479">Metal-binding</keyword>
<dbReference type="OrthoDB" id="6017640at2759"/>
<reference evidence="9" key="1">
    <citation type="submission" date="2016-10" db="EMBL/GenBank/DDBJ databases">
        <authorList>
            <person name="Benchimol M."/>
            <person name="Almeida L.G."/>
            <person name="Vasconcelos A.T."/>
            <person name="Perreira-Neves A."/>
            <person name="Rosa I.A."/>
            <person name="Tasca T."/>
            <person name="Bogo M.R."/>
            <person name="de Souza W."/>
        </authorList>
    </citation>
    <scope>NUCLEOTIDE SEQUENCE [LARGE SCALE GENOMIC DNA]</scope>
    <source>
        <strain evidence="9">K</strain>
    </source>
</reference>
<dbReference type="VEuPathDB" id="TrichDB:TRFO_23759"/>
<dbReference type="PROSITE" id="PS51845">
    <property type="entry name" value="PDEASE_I_2"/>
    <property type="match status" value="1"/>
</dbReference>
<evidence type="ECO:0000313" key="9">
    <source>
        <dbReference type="EMBL" id="OHT07889.1"/>
    </source>
</evidence>
<feature type="region of interest" description="Disordered" evidence="7">
    <location>
        <begin position="52"/>
        <end position="90"/>
    </location>
</feature>
<dbReference type="GO" id="GO:0004114">
    <property type="term" value="F:3',5'-cyclic-nucleotide phosphodiesterase activity"/>
    <property type="evidence" value="ECO:0007669"/>
    <property type="project" value="InterPro"/>
</dbReference>
<dbReference type="Pfam" id="PF01590">
    <property type="entry name" value="GAF"/>
    <property type="match status" value="2"/>
</dbReference>
<feature type="binding site" evidence="6">
    <location>
        <position position="843"/>
    </location>
    <ligand>
        <name>Zn(2+)</name>
        <dbReference type="ChEBI" id="CHEBI:29105"/>
        <label>1</label>
    </ligand>
</feature>
<gene>
    <name evidence="9" type="ORF">TRFO_23759</name>
</gene>
<dbReference type="InterPro" id="IPR036971">
    <property type="entry name" value="PDEase_catalytic_dom_sf"/>
</dbReference>
<evidence type="ECO:0000256" key="3">
    <source>
        <dbReference type="ARBA" id="ARBA00022801"/>
    </source>
</evidence>
<evidence type="ECO:0000256" key="5">
    <source>
        <dbReference type="PIRSR" id="PIRSR623088-2"/>
    </source>
</evidence>
<keyword evidence="3" id="KW-0378">Hydrolase</keyword>
<dbReference type="SMART" id="SM00065">
    <property type="entry name" value="GAF"/>
    <property type="match status" value="2"/>
</dbReference>
<keyword evidence="1" id="KW-0140">cGMP</keyword>
<evidence type="ECO:0000313" key="10">
    <source>
        <dbReference type="Proteomes" id="UP000179807"/>
    </source>
</evidence>
<dbReference type="PANTHER" id="PTHR11347">
    <property type="entry name" value="CYCLIC NUCLEOTIDE PHOSPHODIESTERASE"/>
    <property type="match status" value="1"/>
</dbReference>
<feature type="binding site" evidence="5">
    <location>
        <begin position="839"/>
        <end position="843"/>
    </location>
    <ligand>
        <name>AMP</name>
        <dbReference type="ChEBI" id="CHEBI:456215"/>
    </ligand>
</feature>
<protein>
    <submittedName>
        <fullName evidence="9">3'5'-cyclic nucleotide phosphodiesterase family protein</fullName>
    </submittedName>
</protein>
<dbReference type="InterPro" id="IPR002073">
    <property type="entry name" value="PDEase_catalytic_dom"/>
</dbReference>
<feature type="binding site" evidence="6">
    <location>
        <position position="880"/>
    </location>
    <ligand>
        <name>Zn(2+)</name>
        <dbReference type="ChEBI" id="CHEBI:29105"/>
        <label>1</label>
    </ligand>
</feature>
<dbReference type="RefSeq" id="XP_068361025.1">
    <property type="nucleotide sequence ID" value="XM_068503346.1"/>
</dbReference>
<dbReference type="InterPro" id="IPR003018">
    <property type="entry name" value="GAF"/>
</dbReference>
<evidence type="ECO:0000256" key="4">
    <source>
        <dbReference type="PIRSR" id="PIRSR623088-1"/>
    </source>
</evidence>
<dbReference type="Proteomes" id="UP000179807">
    <property type="component" value="Unassembled WGS sequence"/>
</dbReference>
<dbReference type="InterPro" id="IPR003607">
    <property type="entry name" value="HD/PDEase_dom"/>
</dbReference>
<feature type="domain" description="PDEase" evidence="8">
    <location>
        <begin position="765"/>
        <end position="1086"/>
    </location>
</feature>